<feature type="compositionally biased region" description="Polar residues" evidence="5">
    <location>
        <begin position="830"/>
        <end position="850"/>
    </location>
</feature>
<dbReference type="AlphaFoldDB" id="A0A813P2V9"/>
<accession>A0A813P2V9</accession>
<evidence type="ECO:0000256" key="5">
    <source>
        <dbReference type="SAM" id="MobiDB-lite"/>
    </source>
</evidence>
<organism evidence="7 8">
    <name type="scientific">Brachionus calyciflorus</name>
    <dbReference type="NCBI Taxonomy" id="104777"/>
    <lineage>
        <taxon>Eukaryota</taxon>
        <taxon>Metazoa</taxon>
        <taxon>Spiralia</taxon>
        <taxon>Gnathifera</taxon>
        <taxon>Rotifera</taxon>
        <taxon>Eurotatoria</taxon>
        <taxon>Monogononta</taxon>
        <taxon>Pseudotrocha</taxon>
        <taxon>Ploima</taxon>
        <taxon>Brachionidae</taxon>
        <taxon>Brachionus</taxon>
    </lineage>
</organism>
<evidence type="ECO:0000256" key="3">
    <source>
        <dbReference type="ARBA" id="ARBA00022833"/>
    </source>
</evidence>
<sequence>MLTNQIYNQQLAFYAPHYLSPEQIKMEANLDHQEYAQMNREISPLGLHNSNTYGFDQNNNSDENSRIIIDDMLLYKSYYATTQNLNTCLAIDCTLAQNQLTPTCLSSSSSTTSTSSSSTSINTSEVDTLTKVTINSQDTNNPPNHLKNYNLKKNNFIFKNVNKNLTPSSVNSPCTSSSSECLSSDEGYVGSYSENYESNKKRQVQLYNQHQNLILYLYNNGLLYPNLIEQSQDDENINIEIPALFEVENKSDENISNLLVNDDQVEIETNLKIFPKDSEIKEIKNVLFEDLSASFLLDSTEEIEKLSQQVLNEKKDEENLDECEMATTNWRKIVEKRKLNEIKSREFSLEDECDLNAYLNEIDMNLDYSQLDQIYLNSKMIFLDVDQFLKFRNNKMAFNLRKYHEYLLEEKKPKAMKFLFENLHVDSIPEFVPIIENEANYCCYDDNYEIESNEYDMNEHYAQHDDAEYTMIDGELNEENFNKEDSPNYLFDTTVTPHELDDMESTPALEYDYQTEEYEDYDDQVYIDSLTEEEAIALLRNESEIYALQMAQASKYGLLGENTQKTSKKSKSKSRFNSGHTDDLSKTDIFENVFNFDDENFDVDHYDYTDEIYIEEGGYAQNSNISASLRNSLLKLRKQRRHLTRLLNLNSTKNNSNGSTTPSSTTSSLTTSHLGLYKQHIVGQSKKPCMYMLTEGRCLRSDCRFVHDLKTITCKYWLEGECLKGDNCEFLHEIVECDQYSVKSHNKVSSSFKSKKELKAKKDFKLDTEEFPALGLSTTKQASPKSKPVSLANVVKKNPQKKDKIEKVEDKIKEEKKAKKSEHKARGGKSVTSSNTPVIQITLKPSTTTKQSKKANSCGNSSVTSSGSSSATSSRANSKIRSKK</sequence>
<feature type="compositionally biased region" description="Basic and acidic residues" evidence="5">
    <location>
        <begin position="800"/>
        <end position="817"/>
    </location>
</feature>
<evidence type="ECO:0000313" key="7">
    <source>
        <dbReference type="EMBL" id="CAF0746810.1"/>
    </source>
</evidence>
<gene>
    <name evidence="7" type="ORF">OXX778_LOCUS3698</name>
</gene>
<evidence type="ECO:0000313" key="8">
    <source>
        <dbReference type="Proteomes" id="UP000663879"/>
    </source>
</evidence>
<reference evidence="7" key="1">
    <citation type="submission" date="2021-02" db="EMBL/GenBank/DDBJ databases">
        <authorList>
            <person name="Nowell W R."/>
        </authorList>
    </citation>
    <scope>NUCLEOTIDE SEQUENCE</scope>
    <source>
        <strain evidence="7">Ploen Becks lab</strain>
    </source>
</reference>
<feature type="zinc finger region" description="C3H1-type" evidence="4">
    <location>
        <begin position="708"/>
        <end position="735"/>
    </location>
</feature>
<dbReference type="Gene3D" id="4.10.1000.10">
    <property type="entry name" value="Zinc finger, CCCH-type"/>
    <property type="match status" value="1"/>
</dbReference>
<dbReference type="PROSITE" id="PS50103">
    <property type="entry name" value="ZF_C3H1"/>
    <property type="match status" value="1"/>
</dbReference>
<evidence type="ECO:0000256" key="2">
    <source>
        <dbReference type="ARBA" id="ARBA00022771"/>
    </source>
</evidence>
<feature type="compositionally biased region" description="Low complexity" evidence="5">
    <location>
        <begin position="855"/>
        <end position="877"/>
    </location>
</feature>
<dbReference type="InterPro" id="IPR000571">
    <property type="entry name" value="Znf_CCCH"/>
</dbReference>
<keyword evidence="2 4" id="KW-0863">Zinc-finger</keyword>
<feature type="compositionally biased region" description="Basic residues" evidence="5">
    <location>
        <begin position="818"/>
        <end position="827"/>
    </location>
</feature>
<dbReference type="EMBL" id="CAJNOC010000334">
    <property type="protein sequence ID" value="CAF0746810.1"/>
    <property type="molecule type" value="Genomic_DNA"/>
</dbReference>
<keyword evidence="8" id="KW-1185">Reference proteome</keyword>
<evidence type="ECO:0000259" key="6">
    <source>
        <dbReference type="PROSITE" id="PS50103"/>
    </source>
</evidence>
<feature type="region of interest" description="Disordered" evidence="5">
    <location>
        <begin position="777"/>
        <end position="884"/>
    </location>
</feature>
<evidence type="ECO:0000256" key="1">
    <source>
        <dbReference type="ARBA" id="ARBA00022723"/>
    </source>
</evidence>
<name>A0A813P2V9_9BILA</name>
<dbReference type="InterPro" id="IPR036855">
    <property type="entry name" value="Znf_CCCH_sf"/>
</dbReference>
<dbReference type="GO" id="GO:0008270">
    <property type="term" value="F:zinc ion binding"/>
    <property type="evidence" value="ECO:0007669"/>
    <property type="project" value="UniProtKB-KW"/>
</dbReference>
<dbReference type="Pfam" id="PF18345">
    <property type="entry name" value="zf_CCCH_4"/>
    <property type="match status" value="1"/>
</dbReference>
<keyword evidence="3 4" id="KW-0862">Zinc</keyword>
<evidence type="ECO:0000256" key="4">
    <source>
        <dbReference type="PROSITE-ProRule" id="PRU00723"/>
    </source>
</evidence>
<feature type="region of interest" description="Disordered" evidence="5">
    <location>
        <begin position="648"/>
        <end position="670"/>
    </location>
</feature>
<dbReference type="Proteomes" id="UP000663879">
    <property type="component" value="Unassembled WGS sequence"/>
</dbReference>
<keyword evidence="1 4" id="KW-0479">Metal-binding</keyword>
<proteinExistence type="predicted"/>
<dbReference type="SMART" id="SM00356">
    <property type="entry name" value="ZnF_C3H1"/>
    <property type="match status" value="2"/>
</dbReference>
<feature type="domain" description="C3H1-type" evidence="6">
    <location>
        <begin position="708"/>
        <end position="735"/>
    </location>
</feature>
<protein>
    <recommendedName>
        <fullName evidence="6">C3H1-type domain-containing protein</fullName>
    </recommendedName>
</protein>
<dbReference type="SUPFAM" id="SSF90229">
    <property type="entry name" value="CCCH zinc finger"/>
    <property type="match status" value="1"/>
</dbReference>
<dbReference type="Pfam" id="PF14608">
    <property type="entry name" value="zf-CCCH_2"/>
    <property type="match status" value="1"/>
</dbReference>
<comment type="caution">
    <text evidence="7">The sequence shown here is derived from an EMBL/GenBank/DDBJ whole genome shotgun (WGS) entry which is preliminary data.</text>
</comment>
<dbReference type="OrthoDB" id="3247158at2759"/>